<protein>
    <submittedName>
        <fullName evidence="2">Uncharacterized protein</fullName>
    </submittedName>
</protein>
<accession>A0A9W7DUY9</accession>
<proteinExistence type="predicted"/>
<organism evidence="2 3">
    <name type="scientific">Triparma laevis f. inornata</name>
    <dbReference type="NCBI Taxonomy" id="1714386"/>
    <lineage>
        <taxon>Eukaryota</taxon>
        <taxon>Sar</taxon>
        <taxon>Stramenopiles</taxon>
        <taxon>Ochrophyta</taxon>
        <taxon>Bolidophyceae</taxon>
        <taxon>Parmales</taxon>
        <taxon>Triparmaceae</taxon>
        <taxon>Triparma</taxon>
    </lineage>
</organism>
<dbReference type="AlphaFoldDB" id="A0A9W7DUY9"/>
<reference evidence="3" key="1">
    <citation type="journal article" date="2023" name="Commun. Biol.">
        <title>Genome analysis of Parmales, the sister group of diatoms, reveals the evolutionary specialization of diatoms from phago-mixotrophs to photoautotrophs.</title>
        <authorList>
            <person name="Ban H."/>
            <person name="Sato S."/>
            <person name="Yoshikawa S."/>
            <person name="Yamada K."/>
            <person name="Nakamura Y."/>
            <person name="Ichinomiya M."/>
            <person name="Sato N."/>
            <person name="Blanc-Mathieu R."/>
            <person name="Endo H."/>
            <person name="Kuwata A."/>
            <person name="Ogata H."/>
        </authorList>
    </citation>
    <scope>NUCLEOTIDE SEQUENCE [LARGE SCALE GENOMIC DNA]</scope>
</reference>
<comment type="caution">
    <text evidence="2">The sequence shown here is derived from an EMBL/GenBank/DDBJ whole genome shotgun (WGS) entry which is preliminary data.</text>
</comment>
<evidence type="ECO:0000313" key="3">
    <source>
        <dbReference type="Proteomes" id="UP001162640"/>
    </source>
</evidence>
<dbReference type="EMBL" id="BLQM01000043">
    <property type="protein sequence ID" value="GMH55190.1"/>
    <property type="molecule type" value="Genomic_DNA"/>
</dbReference>
<evidence type="ECO:0000256" key="1">
    <source>
        <dbReference type="SAM" id="MobiDB-lite"/>
    </source>
</evidence>
<feature type="region of interest" description="Disordered" evidence="1">
    <location>
        <begin position="1"/>
        <end position="50"/>
    </location>
</feature>
<evidence type="ECO:0000313" key="2">
    <source>
        <dbReference type="EMBL" id="GMH55190.1"/>
    </source>
</evidence>
<feature type="compositionally biased region" description="Basic and acidic residues" evidence="1">
    <location>
        <begin position="11"/>
        <end position="26"/>
    </location>
</feature>
<name>A0A9W7DUY9_9STRA</name>
<gene>
    <name evidence="2" type="ORF">TL16_g01841</name>
</gene>
<sequence>MSKSVASEYFYHNDSRKTGGKRGAEDEGKEDEEVNLEIPPAESSPISTTAPTAPLSWIAKLRKLELRAELNDRSVKYEKKDNKSVLVELLRLRLRCEVLLSGNNFLNTDDFRRLLVRFLPNDALMAIRLASKPWSRVADAFIDEGVESGK</sequence>
<dbReference type="Proteomes" id="UP001162640">
    <property type="component" value="Unassembled WGS sequence"/>
</dbReference>